<dbReference type="Pfam" id="PF18334">
    <property type="entry name" value="XRN1_D2_D3"/>
    <property type="match status" value="1"/>
</dbReference>
<dbReference type="PANTHER" id="PTHR12341:SF7">
    <property type="entry name" value="5'-3' EXORIBONUCLEASE 1"/>
    <property type="match status" value="1"/>
</dbReference>
<evidence type="ECO:0000259" key="10">
    <source>
        <dbReference type="Pfam" id="PF18334"/>
    </source>
</evidence>
<dbReference type="GO" id="GO:0003723">
    <property type="term" value="F:RNA binding"/>
    <property type="evidence" value="ECO:0007669"/>
    <property type="project" value="TreeGrafter"/>
</dbReference>
<dbReference type="FunFam" id="3.40.50.12390:FF:000002">
    <property type="entry name" value="5'-3' exoribonuclease 1"/>
    <property type="match status" value="1"/>
</dbReference>
<dbReference type="Pfam" id="PF03159">
    <property type="entry name" value="XRN_N"/>
    <property type="match status" value="1"/>
</dbReference>
<keyword evidence="12" id="KW-1185">Reference proteome</keyword>
<feature type="domain" description="Exoribonuclease Xrn1 D2/D3" evidence="10">
    <location>
        <begin position="825"/>
        <end position="1048"/>
    </location>
</feature>
<dbReference type="CDD" id="cd18673">
    <property type="entry name" value="PIN_XRN1-2-like"/>
    <property type="match status" value="1"/>
</dbReference>
<feature type="domain" description="Xrn1 helical" evidence="7">
    <location>
        <begin position="293"/>
        <end position="387"/>
    </location>
</feature>
<feature type="region of interest" description="Disordered" evidence="5">
    <location>
        <begin position="1554"/>
        <end position="1608"/>
    </location>
</feature>
<dbReference type="InterPro" id="IPR016494">
    <property type="entry name" value="5_3_exoribonuclease_1"/>
</dbReference>
<evidence type="ECO:0000256" key="1">
    <source>
        <dbReference type="ARBA" id="ARBA00022722"/>
    </source>
</evidence>
<feature type="region of interest" description="Disordered" evidence="5">
    <location>
        <begin position="1504"/>
        <end position="1525"/>
    </location>
</feature>
<feature type="domain" description="Xrn1 N-terminal" evidence="6">
    <location>
        <begin position="44"/>
        <end position="245"/>
    </location>
</feature>
<dbReference type="Pfam" id="PF18332">
    <property type="entry name" value="XRN1_D1"/>
    <property type="match status" value="1"/>
</dbReference>
<evidence type="ECO:0000256" key="4">
    <source>
        <dbReference type="ARBA" id="ARBA00038299"/>
    </source>
</evidence>
<feature type="domain" description="Xrn1 helical" evidence="7">
    <location>
        <begin position="423"/>
        <end position="632"/>
    </location>
</feature>
<keyword evidence="3" id="KW-0269">Exonuclease</keyword>
<evidence type="ECO:0000256" key="3">
    <source>
        <dbReference type="ARBA" id="ARBA00022839"/>
    </source>
</evidence>
<dbReference type="Gene3D" id="2.170.260.40">
    <property type="match status" value="1"/>
</dbReference>
<dbReference type="Gene3D" id="3.40.50.12390">
    <property type="match status" value="1"/>
</dbReference>
<evidence type="ECO:0000259" key="8">
    <source>
        <dbReference type="Pfam" id="PF18129"/>
    </source>
</evidence>
<dbReference type="PANTHER" id="PTHR12341">
    <property type="entry name" value="5'-&gt;3' EXORIBONUCLEASE"/>
    <property type="match status" value="1"/>
</dbReference>
<dbReference type="InParanoid" id="A0A1V9XMP0"/>
<accession>A0A1V9XMP0</accession>
<evidence type="ECO:0000256" key="5">
    <source>
        <dbReference type="SAM" id="MobiDB-lite"/>
    </source>
</evidence>
<feature type="compositionally biased region" description="Polar residues" evidence="5">
    <location>
        <begin position="1427"/>
        <end position="1443"/>
    </location>
</feature>
<dbReference type="InterPro" id="IPR047007">
    <property type="entry name" value="XRN1_D1_sf"/>
</dbReference>
<evidence type="ECO:0000259" key="9">
    <source>
        <dbReference type="Pfam" id="PF18332"/>
    </source>
</evidence>
<dbReference type="Gene3D" id="2.30.30.750">
    <property type="match status" value="1"/>
</dbReference>
<evidence type="ECO:0000259" key="7">
    <source>
        <dbReference type="Pfam" id="PF17846"/>
    </source>
</evidence>
<dbReference type="FunCoup" id="A0A1V9XMP0">
    <property type="interactions" value="1035"/>
</dbReference>
<dbReference type="Pfam" id="PF18129">
    <property type="entry name" value="SH3_12"/>
    <property type="match status" value="1"/>
</dbReference>
<dbReference type="InterPro" id="IPR041412">
    <property type="entry name" value="Xrn1_helical"/>
</dbReference>
<dbReference type="PIRSF" id="PIRSF006743">
    <property type="entry name" value="Exonuclease_Xnr1"/>
    <property type="match status" value="1"/>
</dbReference>
<protein>
    <submittedName>
        <fullName evidence="11">5'-3' exoribonuclease 1 isoform X1-like</fullName>
    </submittedName>
</protein>
<keyword evidence="2" id="KW-0378">Hydrolase</keyword>
<evidence type="ECO:0000259" key="6">
    <source>
        <dbReference type="Pfam" id="PF03159"/>
    </source>
</evidence>
<dbReference type="OrthoDB" id="372487at2759"/>
<feature type="compositionally biased region" description="Polar residues" evidence="5">
    <location>
        <begin position="1554"/>
        <end position="1566"/>
    </location>
</feature>
<dbReference type="InterPro" id="IPR004859">
    <property type="entry name" value="Xrn1_N"/>
</dbReference>
<feature type="non-terminal residue" evidence="11">
    <location>
        <position position="1"/>
    </location>
</feature>
<dbReference type="InterPro" id="IPR040992">
    <property type="entry name" value="XRN1_D1"/>
</dbReference>
<dbReference type="Gene3D" id="1.25.40.1050">
    <property type="match status" value="1"/>
</dbReference>
<dbReference type="InterPro" id="IPR041385">
    <property type="entry name" value="SH3_12"/>
</dbReference>
<organism evidence="11 12">
    <name type="scientific">Tropilaelaps mercedesae</name>
    <dbReference type="NCBI Taxonomy" id="418985"/>
    <lineage>
        <taxon>Eukaryota</taxon>
        <taxon>Metazoa</taxon>
        <taxon>Ecdysozoa</taxon>
        <taxon>Arthropoda</taxon>
        <taxon>Chelicerata</taxon>
        <taxon>Arachnida</taxon>
        <taxon>Acari</taxon>
        <taxon>Parasitiformes</taxon>
        <taxon>Mesostigmata</taxon>
        <taxon>Gamasina</taxon>
        <taxon>Dermanyssoidea</taxon>
        <taxon>Laelapidae</taxon>
        <taxon>Tropilaelaps</taxon>
    </lineage>
</organism>
<feature type="domain" description="5'-3' exoribonuclease 1 D1" evidence="9">
    <location>
        <begin position="651"/>
        <end position="778"/>
    </location>
</feature>
<feature type="compositionally biased region" description="Basic residues" evidence="5">
    <location>
        <begin position="1333"/>
        <end position="1342"/>
    </location>
</feature>
<feature type="compositionally biased region" description="Polar residues" evidence="5">
    <location>
        <begin position="1222"/>
        <end position="1236"/>
    </location>
</feature>
<feature type="region of interest" description="Disordered" evidence="5">
    <location>
        <begin position="1164"/>
        <end position="1255"/>
    </location>
</feature>
<name>A0A1V9XMP0_9ACAR</name>
<feature type="domain" description="5'-3' exoribonuclease 1 SH3-like" evidence="8">
    <location>
        <begin position="1078"/>
        <end position="1151"/>
    </location>
</feature>
<dbReference type="InterPro" id="IPR027073">
    <property type="entry name" value="5_3_exoribonuclease"/>
</dbReference>
<comment type="caution">
    <text evidence="11">The sequence shown here is derived from an EMBL/GenBank/DDBJ whole genome shotgun (WGS) entry which is preliminary data.</text>
</comment>
<reference evidence="11 12" key="1">
    <citation type="journal article" date="2017" name="Gigascience">
        <title>Draft genome of the honey bee ectoparasitic mite, Tropilaelaps mercedesae, is shaped by the parasitic life history.</title>
        <authorList>
            <person name="Dong X."/>
            <person name="Armstrong S.D."/>
            <person name="Xia D."/>
            <person name="Makepeace B.L."/>
            <person name="Darby A.C."/>
            <person name="Kadowaki T."/>
        </authorList>
    </citation>
    <scope>NUCLEOTIDE SEQUENCE [LARGE SCALE GENOMIC DNA]</scope>
    <source>
        <strain evidence="11">Wuxi-XJTLU</strain>
    </source>
</reference>
<dbReference type="GO" id="GO:0005634">
    <property type="term" value="C:nucleus"/>
    <property type="evidence" value="ECO:0007669"/>
    <property type="project" value="TreeGrafter"/>
</dbReference>
<feature type="compositionally biased region" description="Polar residues" evidence="5">
    <location>
        <begin position="1343"/>
        <end position="1353"/>
    </location>
</feature>
<keyword evidence="1" id="KW-0540">Nuclease</keyword>
<dbReference type="Proteomes" id="UP000192247">
    <property type="component" value="Unassembled WGS sequence"/>
</dbReference>
<dbReference type="STRING" id="418985.A0A1V9XMP0"/>
<dbReference type="GO" id="GO:0004534">
    <property type="term" value="F:5'-3' RNA exonuclease activity"/>
    <property type="evidence" value="ECO:0007669"/>
    <property type="project" value="TreeGrafter"/>
</dbReference>
<comment type="similarity">
    <text evidence="4">Belongs to the 5'-3' exonuclease family.</text>
</comment>
<dbReference type="EMBL" id="MNPL01007416">
    <property type="protein sequence ID" value="OQR74774.1"/>
    <property type="molecule type" value="Genomic_DNA"/>
</dbReference>
<dbReference type="InterPro" id="IPR047008">
    <property type="entry name" value="XRN1_SH3_sf"/>
</dbReference>
<evidence type="ECO:0000256" key="2">
    <source>
        <dbReference type="ARBA" id="ARBA00022801"/>
    </source>
</evidence>
<dbReference type="GO" id="GO:0000956">
    <property type="term" value="P:nuclear-transcribed mRNA catabolic process"/>
    <property type="evidence" value="ECO:0007669"/>
    <property type="project" value="InterPro"/>
</dbReference>
<evidence type="ECO:0000313" key="11">
    <source>
        <dbReference type="EMBL" id="OQR74774.1"/>
    </source>
</evidence>
<feature type="compositionally biased region" description="Basic and acidic residues" evidence="5">
    <location>
        <begin position="1207"/>
        <end position="1219"/>
    </location>
</feature>
<dbReference type="InterPro" id="IPR041106">
    <property type="entry name" value="XRN1_D2_D3"/>
</dbReference>
<dbReference type="Pfam" id="PF17846">
    <property type="entry name" value="XRN_M"/>
    <property type="match status" value="2"/>
</dbReference>
<feature type="region of interest" description="Disordered" evidence="5">
    <location>
        <begin position="1306"/>
        <end position="1353"/>
    </location>
</feature>
<feature type="region of interest" description="Disordered" evidence="5">
    <location>
        <begin position="1422"/>
        <end position="1492"/>
    </location>
</feature>
<dbReference type="GO" id="GO:0016075">
    <property type="term" value="P:rRNA catabolic process"/>
    <property type="evidence" value="ECO:0007669"/>
    <property type="project" value="TreeGrafter"/>
</dbReference>
<feature type="region of interest" description="Disordered" evidence="5">
    <location>
        <begin position="112"/>
        <end position="134"/>
    </location>
</feature>
<gene>
    <name evidence="11" type="ORF">BIW11_08855</name>
</gene>
<feature type="compositionally biased region" description="Basic residues" evidence="5">
    <location>
        <begin position="1587"/>
        <end position="1598"/>
    </location>
</feature>
<sequence length="1608" mass="183233">RRVQEKLCVLETALSWVSLNSIVGFLRDTPAYQPWLGNIRCLPEFDNLYLDMNGIIHVCSHPNDTDAHFRISEEDIFKNIFDYIDFIFRIVKPKKCFFMAVDGVAPRAKMNQQRDRRFRSAKEAEKVEKEARKKGETLPVASRFDSNCISPGTEFMDRLHEQLKYFIVQKLSEDPAWQKEGLKIYLSGHNAPGEGEHKAMDFIRYIRSQEDYDPNTRHCIYGQDADLIMLALCTHEPHIALLREEVVFGKQSQKRILSADKVTFHLLHISLLREYLDHEFSELKEPGVLKQGYNLENIIDDWLLMCFLVGNDFLPHLPNLHIAHDALPMLYRTYCDVMPGLGGYLQERGQLNLKNFEVFMRKLGERDMELFEDQKADQKYLKGKMSKGTLDEARRKFPGLDILNSDDDEVSSDDSSEEEFRQHKRHYYMTKMDYKQVTERELREQAEGYIRAVQWSLHYYYDGVQSWSWYYPHHYSPFISDIKGFSDLKVEFEMGEPFLPFQQLVSIMPAASRELVPQAYRGLMINHDSPLRDYFPDDFETDLNGKTQPWEAVVLIKYIEKDILLNSMAVHDNKLTESEKNRNRHGPHLLLEYSTKRQGSYKSPMPHSKWFPSIKISYAKCTEVPNDMFRLQKSTIKKGRLKNVKDSLYFPGFPSLRLIPHRSSLVKQGCTVFQQPSRNYNMIVNVDTGDADITKYANLVGQVIHIDYPHFRQALVTKISDGRTIYSAAGKQKTNEIEAKEFSHTAEGLTNQLRTRWGIETGEKSSKLLITCRPIIGRKYIYQNGDQVTIERQWADQETVVLHSTIISGVREHEVEVAQFRTVRDVFSKDKLVFLLSPNEYGLKGTVCGYQSEGYLLVETRFREEPDFSEIHKREPELRKKKYLPSFRVARELGIEPHLVARLTGCIQVQLNSTDAESSQTVNIGMNLKFNKTNEEVVGFSKKVTTLEGKTEWRFSEDTVSALKEMITNFGEFYSSLRACIEMDKIPLEKFYPGESYKNGLNTARELARWIKDQTFTKAPRQKCGAIVFDEGVVEAIQQHVDEHIKGPEFEQTVRVHAKDTYLPGLHLGLFAPDKQTSFSLYDRVINVRPDITVPLGLKGTVIGIHRPSGGEDEREATYEILFDEEFPTGTQTRGAQGLRVATLSVVSMINITHGQRVRVEQAQKNEMLRRGHGVWGTKNPLAESSKKPQQNTAQTEKQKPINGLQKEQKLRVLQREVPQKSPKSATPASRATSVPESKKICEESPSPAVSKEQIPTDNIITRLFASIPAPIKSVDSGSSTMFPQGIPITVEQLFGRLKVSTPDQEEAQAELVAPELKAKASPTLTKPPPKQERHHQPKQHQKTTVSKQGQQGQILQFLNRQVSYNAMPSPLTSLEQPQQNLGPQQQWRTSPVQLVLGCWQEQQLQQAYGQLHSQRNFHNNHESQHLHQQMSGRNTHQSTVQRYETRQGHQVAPAAQHQRRERQNEDCRRNATQAKNGKKTTPPANGTNFPFIPSQVMLAEANGRGSATHKPGGKLMSPSQDAGEKKRLAAAACTSHQTAITVAPTEPATIQQKITENASSSTKPSGSEVRGSNDAPACNGASVRTKVYRAPRGRRMGAKFGDGSSNQ</sequence>
<evidence type="ECO:0000313" key="12">
    <source>
        <dbReference type="Proteomes" id="UP000192247"/>
    </source>
</evidence>
<proteinExistence type="inferred from homology"/>